<feature type="domain" description="Carrier" evidence="10">
    <location>
        <begin position="1996"/>
        <end position="2070"/>
    </location>
</feature>
<dbReference type="SUPFAM" id="SSF53901">
    <property type="entry name" value="Thiolase-like"/>
    <property type="match status" value="1"/>
</dbReference>
<dbReference type="CDD" id="cd00833">
    <property type="entry name" value="PKS"/>
    <property type="match status" value="1"/>
</dbReference>
<feature type="active site" description="Proton donor; for dehydratase activity" evidence="9">
    <location>
        <position position="1085"/>
    </location>
</feature>
<dbReference type="InterPro" id="IPR013154">
    <property type="entry name" value="ADH-like_N"/>
</dbReference>
<dbReference type="Pfam" id="PF02801">
    <property type="entry name" value="Ketoacyl-synt_C"/>
    <property type="match status" value="1"/>
</dbReference>
<dbReference type="InterPro" id="IPR050091">
    <property type="entry name" value="PKS_NRPS_Biosynth_Enz"/>
</dbReference>
<dbReference type="Pfam" id="PF08240">
    <property type="entry name" value="ADH_N"/>
    <property type="match status" value="1"/>
</dbReference>
<dbReference type="InterPro" id="IPR049552">
    <property type="entry name" value="PKS_DH_N"/>
</dbReference>
<dbReference type="InterPro" id="IPR020843">
    <property type="entry name" value="ER"/>
</dbReference>
<dbReference type="Proteomes" id="UP001501303">
    <property type="component" value="Unassembled WGS sequence"/>
</dbReference>
<dbReference type="InterPro" id="IPR020841">
    <property type="entry name" value="PKS_Beta-ketoAc_synthase_dom"/>
</dbReference>
<proteinExistence type="predicted"/>
<dbReference type="Pfam" id="PF00550">
    <property type="entry name" value="PP-binding"/>
    <property type="match status" value="1"/>
</dbReference>
<feature type="domain" description="Ketosynthase family 3 (KS3)" evidence="11">
    <location>
        <begin position="11"/>
        <end position="430"/>
    </location>
</feature>
<dbReference type="InterPro" id="IPR014031">
    <property type="entry name" value="Ketoacyl_synth_C"/>
</dbReference>
<dbReference type="Pfam" id="PF08659">
    <property type="entry name" value="KR"/>
    <property type="match status" value="1"/>
</dbReference>
<evidence type="ECO:0000256" key="5">
    <source>
        <dbReference type="ARBA" id="ARBA00022857"/>
    </source>
</evidence>
<dbReference type="Gene3D" id="3.40.47.10">
    <property type="match status" value="1"/>
</dbReference>
<keyword evidence="6" id="KW-0045">Antibiotic biosynthesis</keyword>
<dbReference type="InterPro" id="IPR016039">
    <property type="entry name" value="Thiolase-like"/>
</dbReference>
<dbReference type="PROSITE" id="PS52004">
    <property type="entry name" value="KS3_2"/>
    <property type="match status" value="1"/>
</dbReference>
<dbReference type="SMART" id="SM00827">
    <property type="entry name" value="PKS_AT"/>
    <property type="match status" value="1"/>
</dbReference>
<organism evidence="13 14">
    <name type="scientific">Streptomyces sodiiphilus</name>
    <dbReference type="NCBI Taxonomy" id="226217"/>
    <lineage>
        <taxon>Bacteria</taxon>
        <taxon>Bacillati</taxon>
        <taxon>Actinomycetota</taxon>
        <taxon>Actinomycetes</taxon>
        <taxon>Kitasatosporales</taxon>
        <taxon>Streptomycetaceae</taxon>
        <taxon>Streptomyces</taxon>
    </lineage>
</organism>
<dbReference type="SUPFAM" id="SSF52151">
    <property type="entry name" value="FabD/lysophospholipase-like"/>
    <property type="match status" value="1"/>
</dbReference>
<dbReference type="CDD" id="cd05195">
    <property type="entry name" value="enoyl_red"/>
    <property type="match status" value="1"/>
</dbReference>
<dbReference type="InterPro" id="IPR016036">
    <property type="entry name" value="Malonyl_transacylase_ACP-bd"/>
</dbReference>
<feature type="domain" description="PKS/mFAS DH" evidence="12">
    <location>
        <begin position="885"/>
        <end position="1163"/>
    </location>
</feature>
<dbReference type="SMART" id="SM00825">
    <property type="entry name" value="PKS_KS"/>
    <property type="match status" value="1"/>
</dbReference>
<evidence type="ECO:0000256" key="7">
    <source>
        <dbReference type="ARBA" id="ARBA00023268"/>
    </source>
</evidence>
<dbReference type="PROSITE" id="PS52019">
    <property type="entry name" value="PKS_MFAS_DH"/>
    <property type="match status" value="1"/>
</dbReference>
<dbReference type="InterPro" id="IPR013149">
    <property type="entry name" value="ADH-like_C"/>
</dbReference>
<dbReference type="InterPro" id="IPR042104">
    <property type="entry name" value="PKS_dehydratase_sf"/>
</dbReference>
<dbReference type="InterPro" id="IPR057326">
    <property type="entry name" value="KR_dom"/>
</dbReference>
<keyword evidence="5" id="KW-0521">NADP</keyword>
<dbReference type="SUPFAM" id="SSF55048">
    <property type="entry name" value="Probable ACP-binding domain of malonyl-CoA ACP transacylase"/>
    <property type="match status" value="1"/>
</dbReference>
<dbReference type="RefSeq" id="WP_344259719.1">
    <property type="nucleotide sequence ID" value="NZ_BAAAMJ010000010.1"/>
</dbReference>
<dbReference type="Pfam" id="PF00107">
    <property type="entry name" value="ADH_zinc_N"/>
    <property type="match status" value="1"/>
</dbReference>
<dbReference type="Pfam" id="PF16197">
    <property type="entry name" value="KAsynt_C_assoc"/>
    <property type="match status" value="1"/>
</dbReference>
<evidence type="ECO:0000256" key="2">
    <source>
        <dbReference type="ARBA" id="ARBA00022450"/>
    </source>
</evidence>
<keyword evidence="7" id="KW-0511">Multifunctional enzyme</keyword>
<feature type="region of interest" description="C-terminal hotdog fold" evidence="9">
    <location>
        <begin position="1024"/>
        <end position="1163"/>
    </location>
</feature>
<reference evidence="14" key="1">
    <citation type="journal article" date="2019" name="Int. J. Syst. Evol. Microbiol.">
        <title>The Global Catalogue of Microorganisms (GCM) 10K type strain sequencing project: providing services to taxonomists for standard genome sequencing and annotation.</title>
        <authorList>
            <consortium name="The Broad Institute Genomics Platform"/>
            <consortium name="The Broad Institute Genome Sequencing Center for Infectious Disease"/>
            <person name="Wu L."/>
            <person name="Ma J."/>
        </authorList>
    </citation>
    <scope>NUCLEOTIDE SEQUENCE [LARGE SCALE GENOMIC DNA]</scope>
    <source>
        <strain evidence="14">JCM 13581</strain>
    </source>
</reference>
<dbReference type="InterPro" id="IPR049551">
    <property type="entry name" value="PKS_DH_C"/>
</dbReference>
<dbReference type="InterPro" id="IPR018201">
    <property type="entry name" value="Ketoacyl_synth_AS"/>
</dbReference>
<accession>A0ABN2NZ24</accession>
<dbReference type="InterPro" id="IPR013968">
    <property type="entry name" value="PKS_KR"/>
</dbReference>
<dbReference type="SUPFAM" id="SSF50129">
    <property type="entry name" value="GroES-like"/>
    <property type="match status" value="1"/>
</dbReference>
<evidence type="ECO:0000259" key="10">
    <source>
        <dbReference type="PROSITE" id="PS50075"/>
    </source>
</evidence>
<dbReference type="PANTHER" id="PTHR43775:SF37">
    <property type="entry name" value="SI:DKEY-61P9.11"/>
    <property type="match status" value="1"/>
</dbReference>
<keyword evidence="3" id="KW-0597">Phosphoprotein</keyword>
<dbReference type="SMART" id="SM00823">
    <property type="entry name" value="PKS_PP"/>
    <property type="match status" value="1"/>
</dbReference>
<sequence>MPADELNQDLTGRIAVVGMAGRFPGAPDTDGLWKLMAEGRHGIRPVPPERWDATAPLDPEKHIQAVGGFLDAVDEFDPVFFGISPREVEDIDPQQRLMLEAGWRTLEDAGLRAEDLHGTRTGVYVGALWHDYELLRKDNGGGATQRSAVGQAIDVIAARVSYFLRLTGPSLTVATGCSSSLVALHLAVQAIRAGEIEAALVGGVNLILSPDVSIGLTHFGGLSPDGRCAAFGAGANGFVRGEGAAAVYLKPLARALEDGDRVHAVIMGTVVNNDGGGDSLVTPRSAAQEDLLLRAYAEAGVPLDRLAYVEAHGTGTRRGDPVEAGAIGRALGQRRTAAAGPLPVGSVKTNIGHLEAASGMAGLFKTVLALEHRVVPPSLHADELSPDIPFDELNVRVTRERLPLPEEGPLYMGVNSFGWGGTNAHVVLASAPRTASVTPARTAGPVLLPVSGHTDEALRQRARDIRELAAEDRVPVAELAGTLAWRRDSFPVRAAFVASDNEELTRALDRFADDPDAETPGVVTGRARGRGRTAFVFPGQGSQWAGMGRELYASSEVFAAVIHRCAKALEPHTDWDLTAVVSGEAGDGWLDRLDMVQPVLWAVSVGLAELWREAGVEPDVVVGHSQGEITAATVAGVLSYEDAALVMARRSALVARTAGQGGMLAVDLSREQAREALAGFEDMVSLAVNNGPTSCVLSGDTLALEALKEILEAEGTFCRLVNVDYASHSPQMDALREDLAAALEPVRPRTGFTRLMSTVRVARMRGPEMDAAYWVENLRNPVLFADAMGELFDDGVTHVVEISPHPILTPAVEQLAALREDTPAVLGSLRRDAGTPADLAGAFARAFVSGLAPFGGLPRDADAVVPGYPWQRSSYWLPTGKRSTATGDGLQVTLLPAPAEQGTWQGSGEISVDAARWLADHKVGEAVVLPGAAMLSLALSAARSRHGALPAVLRDVEFRRDLTLGDEPVLLSTRWRDDVTEGGSFTLLSLSQGGTQWTGHATARVLQRPGDRPEAVFPAGLLEAEPWPDGRFYAGCAARGLHYGPAFQGVSRLYPAGDEALAEVRLSERCRVGARPHGLHPALWDGALQVCLALCEEGRTVVPVGVDAVHLLHDLGEPVLTVWSHAVRRGEHLFDLHFFTEDRQPLLTMEGLRMQPLAPAGDEEEDTAREHRLRFLPEPRPEPAGAPQPWFVCGQDDAAARLAEALGAAGAPVTLAAPGRDAGAWADEVAGAAELGGVAFCAPDAEAGLDAQRRALAGLPELVRACSGRATAPRIAVVTTAAQDAGDGQLPDPGAALFWGFTRVMRREHPELEPLLVDLAPGHSPADCAAELLTGDGEDQVVLRAGRRLAGRLVQGAPGHDEEPPRAPWRVQDRAFRLHAGRPGFWDGLDWRPLSRRAPGPGEIEVTVTAAGLNFIDVMKAMGTYPDLSGGAKLLGGECAGRVSAVGEGVTGFTVGDRVAACVMGSLASHVTVRADHARPVPDGMADADAAGLPLAAGTAWYGLSDLGRLAEGETVLIHSAAGGLGLAAVRVAHALGARVIATAGSEDKRRYLRGLGIEHVFDSRDLSWARQVHEATGGRGVDVVLNSLTGAAIELGLDVLAEDGRFVEVGKKDIYGERSIALTAFRKGISLAAVDLAGLLDRRPERFARLFAEVWDLVAAGRIEPLPVLPRTFAEAGEALREMSHGAHIGKFVLTGPGTVTAVVPEPMPGGRFRADGSYLLTGGLGALGLSLAEFLADRGAGALALLGRSGPGPEAAERVARLRERGVRVETYACDVADAASLGGVLERLRAELPPLRGVVHAAGVLDDATVRTLRPDQVERVLAPKADGARNLDAATAGDPLDMFVMFSSVASLVGNAGQAAYAAGNAYLDTLAAARRHRGLPALAVQWGPFAGIGLAAADEVRGARLGDRGMGSFTAEEAWEALTRFLGRDQQVVGYMPLDLRQWFDASPETAAQKSWQLLRRAAQQGGGQASAAGGEFRSLFLAADEQARPELVESKVRDIAGRVLRLAPESIDRETPFKSLGLDSLMSLELRNRLESAFGLKLSPTLLWTYGSSRALAGVLGERLLDSTAPAS</sequence>
<keyword evidence="14" id="KW-1185">Reference proteome</keyword>
<dbReference type="InterPro" id="IPR032821">
    <property type="entry name" value="PKS_assoc"/>
</dbReference>
<dbReference type="PROSITE" id="PS00012">
    <property type="entry name" value="PHOSPHOPANTETHEINE"/>
    <property type="match status" value="1"/>
</dbReference>
<evidence type="ECO:0000259" key="12">
    <source>
        <dbReference type="PROSITE" id="PS52019"/>
    </source>
</evidence>
<dbReference type="Gene3D" id="1.10.1200.10">
    <property type="entry name" value="ACP-like"/>
    <property type="match status" value="1"/>
</dbReference>
<evidence type="ECO:0000259" key="11">
    <source>
        <dbReference type="PROSITE" id="PS52004"/>
    </source>
</evidence>
<dbReference type="InterPro" id="IPR006162">
    <property type="entry name" value="Ppantetheine_attach_site"/>
</dbReference>
<dbReference type="InterPro" id="IPR049900">
    <property type="entry name" value="PKS_mFAS_DH"/>
</dbReference>
<dbReference type="InterPro" id="IPR016035">
    <property type="entry name" value="Acyl_Trfase/lysoPLipase"/>
</dbReference>
<evidence type="ECO:0000256" key="3">
    <source>
        <dbReference type="ARBA" id="ARBA00022553"/>
    </source>
</evidence>
<keyword evidence="2" id="KW-0596">Phosphopantetheine</keyword>
<dbReference type="InterPro" id="IPR014043">
    <property type="entry name" value="Acyl_transferase_dom"/>
</dbReference>
<dbReference type="Gene3D" id="3.30.70.3290">
    <property type="match status" value="1"/>
</dbReference>
<evidence type="ECO:0000256" key="4">
    <source>
        <dbReference type="ARBA" id="ARBA00022679"/>
    </source>
</evidence>
<dbReference type="Pfam" id="PF14765">
    <property type="entry name" value="PS-DH"/>
    <property type="match status" value="1"/>
</dbReference>
<dbReference type="InterPro" id="IPR009081">
    <property type="entry name" value="PP-bd_ACP"/>
</dbReference>
<dbReference type="SMART" id="SM01294">
    <property type="entry name" value="PKS_PP_betabranch"/>
    <property type="match status" value="1"/>
</dbReference>
<keyword evidence="4" id="KW-0808">Transferase</keyword>
<dbReference type="InterPro" id="IPR001227">
    <property type="entry name" value="Ac_transferase_dom_sf"/>
</dbReference>
<gene>
    <name evidence="13" type="primary">ppsC</name>
    <name evidence="13" type="ORF">GCM10009716_14880</name>
</gene>
<feature type="region of interest" description="N-terminal hotdog fold" evidence="9">
    <location>
        <begin position="885"/>
        <end position="1012"/>
    </location>
</feature>
<feature type="active site" description="Proton acceptor; for dehydratase activity" evidence="9">
    <location>
        <position position="921"/>
    </location>
</feature>
<evidence type="ECO:0000313" key="13">
    <source>
        <dbReference type="EMBL" id="GAA1905952.1"/>
    </source>
</evidence>
<dbReference type="PROSITE" id="PS00606">
    <property type="entry name" value="KS3_1"/>
    <property type="match status" value="1"/>
</dbReference>
<keyword evidence="8" id="KW-0012">Acyltransferase</keyword>
<name>A0ABN2NZ24_9ACTN</name>
<comment type="pathway">
    <text evidence="1">Antibiotic biosynthesis.</text>
</comment>
<dbReference type="Gene3D" id="3.10.129.110">
    <property type="entry name" value="Polyketide synthase dehydratase"/>
    <property type="match status" value="1"/>
</dbReference>
<evidence type="ECO:0000313" key="14">
    <source>
        <dbReference type="Proteomes" id="UP001501303"/>
    </source>
</evidence>
<dbReference type="Gene3D" id="3.90.180.10">
    <property type="entry name" value="Medium-chain alcohol dehydrogenases, catalytic domain"/>
    <property type="match status" value="1"/>
</dbReference>
<dbReference type="SMART" id="SM00826">
    <property type="entry name" value="PKS_DH"/>
    <property type="match status" value="1"/>
</dbReference>
<dbReference type="InterPro" id="IPR036736">
    <property type="entry name" value="ACP-like_sf"/>
</dbReference>
<dbReference type="SMART" id="SM00829">
    <property type="entry name" value="PKS_ER"/>
    <property type="match status" value="1"/>
</dbReference>
<dbReference type="Pfam" id="PF21089">
    <property type="entry name" value="PKS_DH_N"/>
    <property type="match status" value="1"/>
</dbReference>
<dbReference type="PROSITE" id="PS50075">
    <property type="entry name" value="CARRIER"/>
    <property type="match status" value="1"/>
</dbReference>
<evidence type="ECO:0000256" key="1">
    <source>
        <dbReference type="ARBA" id="ARBA00004792"/>
    </source>
</evidence>
<evidence type="ECO:0000256" key="9">
    <source>
        <dbReference type="PROSITE-ProRule" id="PRU01363"/>
    </source>
</evidence>
<comment type="caution">
    <text evidence="13">The sequence shown here is derived from an EMBL/GenBank/DDBJ whole genome shotgun (WGS) entry which is preliminary data.</text>
</comment>
<dbReference type="InterPro" id="IPR020806">
    <property type="entry name" value="PKS_PP-bd"/>
</dbReference>
<dbReference type="InterPro" id="IPR014030">
    <property type="entry name" value="Ketoacyl_synth_N"/>
</dbReference>
<dbReference type="SUPFAM" id="SSF47336">
    <property type="entry name" value="ACP-like"/>
    <property type="match status" value="1"/>
</dbReference>
<evidence type="ECO:0000256" key="8">
    <source>
        <dbReference type="ARBA" id="ARBA00023315"/>
    </source>
</evidence>
<dbReference type="Gene3D" id="3.40.366.10">
    <property type="entry name" value="Malonyl-Coenzyme A Acyl Carrier Protein, domain 2"/>
    <property type="match status" value="1"/>
</dbReference>
<dbReference type="Gene3D" id="3.40.50.720">
    <property type="entry name" value="NAD(P)-binding Rossmann-like Domain"/>
    <property type="match status" value="3"/>
</dbReference>
<dbReference type="InterPro" id="IPR011032">
    <property type="entry name" value="GroES-like_sf"/>
</dbReference>
<dbReference type="InterPro" id="IPR020807">
    <property type="entry name" value="PKS_DH"/>
</dbReference>
<dbReference type="Pfam" id="PF00109">
    <property type="entry name" value="ketoacyl-synt"/>
    <property type="match status" value="1"/>
</dbReference>
<dbReference type="Pfam" id="PF00698">
    <property type="entry name" value="Acyl_transf_1"/>
    <property type="match status" value="1"/>
</dbReference>
<dbReference type="EMBL" id="BAAAMJ010000010">
    <property type="protein sequence ID" value="GAA1905952.1"/>
    <property type="molecule type" value="Genomic_DNA"/>
</dbReference>
<protein>
    <submittedName>
        <fullName evidence="13">Phthiocerol type I polyketide synthase PpsC</fullName>
    </submittedName>
</protein>
<dbReference type="SUPFAM" id="SSF51735">
    <property type="entry name" value="NAD(P)-binding Rossmann-fold domains"/>
    <property type="match status" value="3"/>
</dbReference>
<dbReference type="PANTHER" id="PTHR43775">
    <property type="entry name" value="FATTY ACID SYNTHASE"/>
    <property type="match status" value="1"/>
</dbReference>
<dbReference type="SMART" id="SM00822">
    <property type="entry name" value="PKS_KR"/>
    <property type="match status" value="1"/>
</dbReference>
<evidence type="ECO:0000256" key="6">
    <source>
        <dbReference type="ARBA" id="ARBA00023194"/>
    </source>
</evidence>
<dbReference type="InterPro" id="IPR036291">
    <property type="entry name" value="NAD(P)-bd_dom_sf"/>
</dbReference>